<evidence type="ECO:0000256" key="10">
    <source>
        <dbReference type="SAM" id="MobiDB-lite"/>
    </source>
</evidence>
<dbReference type="SUPFAM" id="SSF48371">
    <property type="entry name" value="ARM repeat"/>
    <property type="match status" value="1"/>
</dbReference>
<dbReference type="FunCoup" id="A0A0D2X1S6">
    <property type="interactions" value="326"/>
</dbReference>
<evidence type="ECO:0000256" key="4">
    <source>
        <dbReference type="ARBA" id="ARBA00022737"/>
    </source>
</evidence>
<keyword evidence="4" id="KW-0677">Repeat</keyword>
<dbReference type="InterPro" id="IPR027517">
    <property type="entry name" value="Deoxyhypusine_hydroxylase"/>
</dbReference>
<dbReference type="STRING" id="595528.A0A0D2X1S6"/>
<feature type="binding site" evidence="9">
    <location>
        <position position="320"/>
    </location>
    <ligand>
        <name>Fe cation</name>
        <dbReference type="ChEBI" id="CHEBI:24875"/>
        <label>2</label>
    </ligand>
</feature>
<dbReference type="SMART" id="SM00567">
    <property type="entry name" value="EZ_HEAT"/>
    <property type="match status" value="6"/>
</dbReference>
<keyword evidence="7 9" id="KW-0503">Monooxygenase</keyword>
<keyword evidence="12" id="KW-1185">Reference proteome</keyword>
<proteinExistence type="inferred from homology"/>
<dbReference type="PhylomeDB" id="A0A0D2X1S6"/>
<dbReference type="EC" id="1.14.99.29" evidence="9"/>
<evidence type="ECO:0000256" key="1">
    <source>
        <dbReference type="ARBA" id="ARBA00000068"/>
    </source>
</evidence>
<dbReference type="InParanoid" id="A0A0D2X1S6"/>
<feature type="binding site" evidence="9">
    <location>
        <position position="129"/>
    </location>
    <ligand>
        <name>Fe cation</name>
        <dbReference type="ChEBI" id="CHEBI:24875"/>
        <label>1</label>
    </ligand>
</feature>
<comment type="similarity">
    <text evidence="9">Belongs to the deoxyhypusine hydroxylase family.</text>
</comment>
<keyword evidence="3 9" id="KW-0479">Metal-binding</keyword>
<dbReference type="GO" id="GO:0046872">
    <property type="term" value="F:metal ion binding"/>
    <property type="evidence" value="ECO:0007669"/>
    <property type="project" value="UniProtKB-KW"/>
</dbReference>
<sequence>MIVTLRFCVSSRRLGFGFFVRIRTLPLLNLAHKPKVFDSFCSSHFSHYSGTQKKIDSTHHTLPSTMNELRDSPATLVQHVPSLRIALNDPERPLHERFRVLFTLKNIGGAAAIDAIAECFKDDSALLKHELAYCLGQLQDTHAIPCLTQVLQDTNQEPMVRHEAAEALGAIGTPEVLATLVAHLEDPVVEVSETCQIAVARVKWENGGKQAAQQTGDFSENPYDSVDPAPPSAPATAAELRGRLLDTELTLFERYRALFALRNKGDPESVLAIVDGFDDKSALFRHEIAYVLGQMQHPVSVPGLIKVLERGESESSMVRHECAEALGSIATDECLPVLERYKQDNQRVVKESCVVALDMHAFENSGEFLTLEQGVEKIVREVKAKQESASA</sequence>
<dbReference type="PANTHER" id="PTHR12697:SF5">
    <property type="entry name" value="DEOXYHYPUSINE HYDROXYLASE"/>
    <property type="match status" value="1"/>
</dbReference>
<dbReference type="OrthoDB" id="421002at2759"/>
<keyword evidence="8 9" id="KW-0386">Hypusine biosynthesis</keyword>
<dbReference type="FunFam" id="1.25.10.10:FF:000099">
    <property type="entry name" value="Deoxyhypusine hydroxylase"/>
    <property type="match status" value="2"/>
</dbReference>
<evidence type="ECO:0000256" key="8">
    <source>
        <dbReference type="ARBA" id="ARBA00023256"/>
    </source>
</evidence>
<keyword evidence="5 9" id="KW-0560">Oxidoreductase</keyword>
<dbReference type="Pfam" id="PF03130">
    <property type="entry name" value="HEAT_PBS"/>
    <property type="match status" value="3"/>
</dbReference>
<dbReference type="InterPro" id="IPR016024">
    <property type="entry name" value="ARM-type_fold"/>
</dbReference>
<evidence type="ECO:0000256" key="2">
    <source>
        <dbReference type="ARBA" id="ARBA00005041"/>
    </source>
</evidence>
<feature type="binding site" evidence="9">
    <location>
        <position position="163"/>
    </location>
    <ligand>
        <name>Fe cation</name>
        <dbReference type="ChEBI" id="CHEBI:24875"/>
        <label>1</label>
    </ligand>
</feature>
<feature type="binding site" evidence="9">
    <location>
        <position position="286"/>
    </location>
    <ligand>
        <name>Fe cation</name>
        <dbReference type="ChEBI" id="CHEBI:24875"/>
        <label>2</label>
    </ligand>
</feature>
<evidence type="ECO:0000256" key="5">
    <source>
        <dbReference type="ARBA" id="ARBA00023002"/>
    </source>
</evidence>
<evidence type="ECO:0000256" key="6">
    <source>
        <dbReference type="ARBA" id="ARBA00023004"/>
    </source>
</evidence>
<protein>
    <recommendedName>
        <fullName evidence="9">Deoxyhypusine hydroxylase</fullName>
        <shortName evidence="9">DOHH</shortName>
        <ecNumber evidence="9">1.14.99.29</ecNumber>
    </recommendedName>
    <alternativeName>
        <fullName evidence="9">Deoxyhypusine dioxygenase</fullName>
    </alternativeName>
    <alternativeName>
        <fullName evidence="9">Deoxyhypusine monooxygenase</fullName>
    </alternativeName>
</protein>
<dbReference type="Proteomes" id="UP000008743">
    <property type="component" value="Unassembled WGS sequence"/>
</dbReference>
<dbReference type="GO" id="GO:0019135">
    <property type="term" value="F:deoxyhypusine monooxygenase activity"/>
    <property type="evidence" value="ECO:0007669"/>
    <property type="project" value="UniProtKB-UniRule"/>
</dbReference>
<accession>A0A0D2X1S6</accession>
<dbReference type="Pfam" id="PF13646">
    <property type="entry name" value="HEAT_2"/>
    <property type="match status" value="1"/>
</dbReference>
<feature type="region of interest" description="Disordered" evidence="10">
    <location>
        <begin position="210"/>
        <end position="235"/>
    </location>
</feature>
<dbReference type="UniPathway" id="UPA00354"/>
<dbReference type="AlphaFoldDB" id="A0A0D2X1S6"/>
<evidence type="ECO:0000313" key="12">
    <source>
        <dbReference type="Proteomes" id="UP000008743"/>
    </source>
</evidence>
<evidence type="ECO:0000313" key="11">
    <source>
        <dbReference type="EMBL" id="KJE91324.1"/>
    </source>
</evidence>
<feature type="binding site" evidence="9">
    <location>
        <position position="130"/>
    </location>
    <ligand>
        <name>Fe cation</name>
        <dbReference type="ChEBI" id="CHEBI:24875"/>
        <label>1</label>
    </ligand>
</feature>
<dbReference type="InterPro" id="IPR004155">
    <property type="entry name" value="PBS_lyase_HEAT"/>
</dbReference>
<name>A0A0D2X1S6_CAPO3</name>
<dbReference type="Gene3D" id="1.25.10.10">
    <property type="entry name" value="Leucine-rich Repeat Variant"/>
    <property type="match status" value="2"/>
</dbReference>
<organism evidence="11 12">
    <name type="scientific">Capsaspora owczarzaki (strain ATCC 30864)</name>
    <dbReference type="NCBI Taxonomy" id="595528"/>
    <lineage>
        <taxon>Eukaryota</taxon>
        <taxon>Filasterea</taxon>
        <taxon>Capsaspora</taxon>
    </lineage>
</organism>
<dbReference type="PANTHER" id="PTHR12697">
    <property type="entry name" value="PBS LYASE HEAT-LIKE PROTEIN"/>
    <property type="match status" value="1"/>
</dbReference>
<evidence type="ECO:0000256" key="7">
    <source>
        <dbReference type="ARBA" id="ARBA00023033"/>
    </source>
</evidence>
<comment type="cofactor">
    <cofactor evidence="9">
        <name>Fe(2+)</name>
        <dbReference type="ChEBI" id="CHEBI:29033"/>
    </cofactor>
    <text evidence="9">Binds 2 Fe(2+) ions per subunit.</text>
</comment>
<dbReference type="InterPro" id="IPR011989">
    <property type="entry name" value="ARM-like"/>
</dbReference>
<comment type="catalytic activity">
    <reaction evidence="1 9">
        <text>[eIF5A protein]-deoxyhypusine + AH2 + O2 = [eIF5A protein]-hypusine + A + H2O</text>
        <dbReference type="Rhea" id="RHEA:14101"/>
        <dbReference type="Rhea" id="RHEA-COMP:10144"/>
        <dbReference type="Rhea" id="RHEA-COMP:12592"/>
        <dbReference type="ChEBI" id="CHEBI:13193"/>
        <dbReference type="ChEBI" id="CHEBI:15377"/>
        <dbReference type="ChEBI" id="CHEBI:15379"/>
        <dbReference type="ChEBI" id="CHEBI:17499"/>
        <dbReference type="ChEBI" id="CHEBI:82657"/>
        <dbReference type="ChEBI" id="CHEBI:91175"/>
        <dbReference type="EC" id="1.14.99.29"/>
    </reaction>
</comment>
<evidence type="ECO:0000256" key="9">
    <source>
        <dbReference type="HAMAP-Rule" id="MF_03101"/>
    </source>
</evidence>
<evidence type="ECO:0000256" key="3">
    <source>
        <dbReference type="ARBA" id="ARBA00022723"/>
    </source>
</evidence>
<dbReference type="EMBL" id="KE346362">
    <property type="protein sequence ID" value="KJE91324.1"/>
    <property type="molecule type" value="Genomic_DNA"/>
</dbReference>
<reference evidence="12" key="1">
    <citation type="submission" date="2011-02" db="EMBL/GenBank/DDBJ databases">
        <title>The Genome Sequence of Capsaspora owczarzaki ATCC 30864.</title>
        <authorList>
            <person name="Russ C."/>
            <person name="Cuomo C."/>
            <person name="Burger G."/>
            <person name="Gray M.W."/>
            <person name="Holland P.W.H."/>
            <person name="King N."/>
            <person name="Lang F.B.F."/>
            <person name="Roger A.J."/>
            <person name="Ruiz-Trillo I."/>
            <person name="Young S.K."/>
            <person name="Zeng Q."/>
            <person name="Gargeya S."/>
            <person name="Alvarado L."/>
            <person name="Berlin A."/>
            <person name="Chapman S.B."/>
            <person name="Chen Z."/>
            <person name="Freedman E."/>
            <person name="Gellesch M."/>
            <person name="Goldberg J."/>
            <person name="Griggs A."/>
            <person name="Gujja S."/>
            <person name="Heilman E."/>
            <person name="Heiman D."/>
            <person name="Howarth C."/>
            <person name="Mehta T."/>
            <person name="Neiman D."/>
            <person name="Pearson M."/>
            <person name="Roberts A."/>
            <person name="Saif S."/>
            <person name="Shea T."/>
            <person name="Shenoy N."/>
            <person name="Sisk P."/>
            <person name="Stolte C."/>
            <person name="Sykes S."/>
            <person name="White J."/>
            <person name="Yandava C."/>
            <person name="Haas B."/>
            <person name="Nusbaum C."/>
            <person name="Birren B."/>
        </authorList>
    </citation>
    <scope>NUCLEOTIDE SEQUENCE</scope>
    <source>
        <strain evidence="12">ATCC 30864</strain>
    </source>
</reference>
<dbReference type="HAMAP" id="MF_03101">
    <property type="entry name" value="Deoxyhypusine_hydroxylase"/>
    <property type="match status" value="1"/>
</dbReference>
<gene>
    <name evidence="11" type="ORF">CAOG_002476</name>
</gene>
<feature type="binding site" evidence="9">
    <location>
        <position position="162"/>
    </location>
    <ligand>
        <name>Fe cation</name>
        <dbReference type="ChEBI" id="CHEBI:24875"/>
        <label>1</label>
    </ligand>
</feature>
<feature type="binding site" evidence="9">
    <location>
        <position position="321"/>
    </location>
    <ligand>
        <name>Fe cation</name>
        <dbReference type="ChEBI" id="CHEBI:24875"/>
        <label>2</label>
    </ligand>
</feature>
<comment type="function">
    <text evidence="9">Catalyzes the hydroxylation of the N(6)-(4-aminobutyl)-L-lysine intermediate to form hypusine, an essential post-translational modification only found in mature eIF-5A factor.</text>
</comment>
<dbReference type="eggNOG" id="KOG0567">
    <property type="taxonomic scope" value="Eukaryota"/>
</dbReference>
<keyword evidence="6 9" id="KW-0408">Iron</keyword>
<comment type="pathway">
    <text evidence="2 9">Protein modification; eIF5A hypusination.</text>
</comment>
<feature type="binding site" evidence="9">
    <location>
        <position position="287"/>
    </location>
    <ligand>
        <name>Fe cation</name>
        <dbReference type="ChEBI" id="CHEBI:24875"/>
        <label>2</label>
    </ligand>
</feature>